<dbReference type="RefSeq" id="WP_203761613.1">
    <property type="nucleotide sequence ID" value="NZ_BAAABO010000027.1"/>
</dbReference>
<keyword evidence="1" id="KW-1133">Transmembrane helix</keyword>
<keyword evidence="3" id="KW-1185">Reference proteome</keyword>
<proteinExistence type="predicted"/>
<name>A0ABQ3Y122_9ACTN</name>
<reference evidence="2 3" key="1">
    <citation type="submission" date="2021-01" db="EMBL/GenBank/DDBJ databases">
        <title>Whole genome shotgun sequence of Actinoplanes deccanensis NBRC 13994.</title>
        <authorList>
            <person name="Komaki H."/>
            <person name="Tamura T."/>
        </authorList>
    </citation>
    <scope>NUCLEOTIDE SEQUENCE [LARGE SCALE GENOMIC DNA]</scope>
    <source>
        <strain evidence="2 3">NBRC 13994</strain>
    </source>
</reference>
<sequence length="63" mass="6691">MNAVLTYIAAEIRHRWEMVRATKDGGYTTEAVVATAVLVTLAILAIGIIYAKVSGKANSINLG</sequence>
<organism evidence="2 3">
    <name type="scientific">Paractinoplanes deccanensis</name>
    <dbReference type="NCBI Taxonomy" id="113561"/>
    <lineage>
        <taxon>Bacteria</taxon>
        <taxon>Bacillati</taxon>
        <taxon>Actinomycetota</taxon>
        <taxon>Actinomycetes</taxon>
        <taxon>Micromonosporales</taxon>
        <taxon>Micromonosporaceae</taxon>
        <taxon>Paractinoplanes</taxon>
    </lineage>
</organism>
<dbReference type="Proteomes" id="UP000609879">
    <property type="component" value="Unassembled WGS sequence"/>
</dbReference>
<comment type="caution">
    <text evidence="2">The sequence shown here is derived from an EMBL/GenBank/DDBJ whole genome shotgun (WGS) entry which is preliminary data.</text>
</comment>
<evidence type="ECO:0000313" key="2">
    <source>
        <dbReference type="EMBL" id="GID73704.1"/>
    </source>
</evidence>
<keyword evidence="1" id="KW-0812">Transmembrane</keyword>
<protein>
    <recommendedName>
        <fullName evidence="4">Flp family type IVb pilin</fullName>
    </recommendedName>
</protein>
<feature type="transmembrane region" description="Helical" evidence="1">
    <location>
        <begin position="31"/>
        <end position="51"/>
    </location>
</feature>
<evidence type="ECO:0000313" key="3">
    <source>
        <dbReference type="Proteomes" id="UP000609879"/>
    </source>
</evidence>
<gene>
    <name evidence="2" type="ORF">Ade02nite_23450</name>
</gene>
<evidence type="ECO:0000256" key="1">
    <source>
        <dbReference type="SAM" id="Phobius"/>
    </source>
</evidence>
<keyword evidence="1" id="KW-0472">Membrane</keyword>
<dbReference type="EMBL" id="BOMI01000037">
    <property type="protein sequence ID" value="GID73704.1"/>
    <property type="molecule type" value="Genomic_DNA"/>
</dbReference>
<evidence type="ECO:0008006" key="4">
    <source>
        <dbReference type="Google" id="ProtNLM"/>
    </source>
</evidence>
<accession>A0ABQ3Y122</accession>